<comment type="caution">
    <text evidence="2">The sequence shown here is derived from an EMBL/GenBank/DDBJ whole genome shotgun (WGS) entry which is preliminary data.</text>
</comment>
<dbReference type="Proteomes" id="UP000821866">
    <property type="component" value="Unassembled WGS sequence"/>
</dbReference>
<evidence type="ECO:0000313" key="3">
    <source>
        <dbReference type="Proteomes" id="UP000821866"/>
    </source>
</evidence>
<reference evidence="2" key="2">
    <citation type="submission" date="2021-09" db="EMBL/GenBank/DDBJ databases">
        <authorList>
            <person name="Jia N."/>
            <person name="Wang J."/>
            <person name="Shi W."/>
            <person name="Du L."/>
            <person name="Sun Y."/>
            <person name="Zhan W."/>
            <person name="Jiang J."/>
            <person name="Wang Q."/>
            <person name="Zhang B."/>
            <person name="Ji P."/>
            <person name="Sakyi L.B."/>
            <person name="Cui X."/>
            <person name="Yuan T."/>
            <person name="Jiang B."/>
            <person name="Yang W."/>
            <person name="Lam T.T.-Y."/>
            <person name="Chang Q."/>
            <person name="Ding S."/>
            <person name="Wang X."/>
            <person name="Zhu J."/>
            <person name="Ruan X."/>
            <person name="Zhao L."/>
            <person name="Wei J."/>
            <person name="Que T."/>
            <person name="Du C."/>
            <person name="Cheng J."/>
            <person name="Dai P."/>
            <person name="Han X."/>
            <person name="Huang E."/>
            <person name="Gao Y."/>
            <person name="Liu J."/>
            <person name="Shao H."/>
            <person name="Ye R."/>
            <person name="Li L."/>
            <person name="Wei W."/>
            <person name="Wang X."/>
            <person name="Wang C."/>
            <person name="Huo Q."/>
            <person name="Li W."/>
            <person name="Guo W."/>
            <person name="Chen H."/>
            <person name="Chen S."/>
            <person name="Zhou L."/>
            <person name="Zhou L."/>
            <person name="Ni X."/>
            <person name="Tian J."/>
            <person name="Zhou Y."/>
            <person name="Sheng Y."/>
            <person name="Liu T."/>
            <person name="Pan Y."/>
            <person name="Xia L."/>
            <person name="Li J."/>
            <person name="Zhao F."/>
            <person name="Cao W."/>
        </authorList>
    </citation>
    <scope>NUCLEOTIDE SEQUENCE</scope>
    <source>
        <strain evidence="2">Rmic-2018</strain>
        <tissue evidence="2">Larvae</tissue>
    </source>
</reference>
<dbReference type="GO" id="GO:0002218">
    <property type="term" value="P:activation of innate immune response"/>
    <property type="evidence" value="ECO:0007669"/>
    <property type="project" value="InterPro"/>
</dbReference>
<dbReference type="SUPFAM" id="SSF57756">
    <property type="entry name" value="Retrovirus zinc finger-like domains"/>
    <property type="match status" value="1"/>
</dbReference>
<evidence type="ECO:0000256" key="1">
    <source>
        <dbReference type="SAM" id="MobiDB-lite"/>
    </source>
</evidence>
<dbReference type="PANTHER" id="PTHR22639:SF3">
    <property type="entry name" value="ZINC FINGER CCHC DOMAIN-CONTAINING PROTEIN 3"/>
    <property type="match status" value="1"/>
</dbReference>
<evidence type="ECO:0008006" key="4">
    <source>
        <dbReference type="Google" id="ProtNLM"/>
    </source>
</evidence>
<proteinExistence type="predicted"/>
<gene>
    <name evidence="2" type="ORF">HPB51_025578</name>
</gene>
<evidence type="ECO:0000313" key="2">
    <source>
        <dbReference type="EMBL" id="KAH8026838.1"/>
    </source>
</evidence>
<reference evidence="2" key="1">
    <citation type="journal article" date="2020" name="Cell">
        <title>Large-Scale Comparative Analyses of Tick Genomes Elucidate Their Genetic Diversity and Vector Capacities.</title>
        <authorList>
            <consortium name="Tick Genome and Microbiome Consortium (TIGMIC)"/>
            <person name="Jia N."/>
            <person name="Wang J."/>
            <person name="Shi W."/>
            <person name="Du L."/>
            <person name="Sun Y."/>
            <person name="Zhan W."/>
            <person name="Jiang J.F."/>
            <person name="Wang Q."/>
            <person name="Zhang B."/>
            <person name="Ji P."/>
            <person name="Bell-Sakyi L."/>
            <person name="Cui X.M."/>
            <person name="Yuan T.T."/>
            <person name="Jiang B.G."/>
            <person name="Yang W.F."/>
            <person name="Lam T.T."/>
            <person name="Chang Q.C."/>
            <person name="Ding S.J."/>
            <person name="Wang X.J."/>
            <person name="Zhu J.G."/>
            <person name="Ruan X.D."/>
            <person name="Zhao L."/>
            <person name="Wei J.T."/>
            <person name="Ye R.Z."/>
            <person name="Que T.C."/>
            <person name="Du C.H."/>
            <person name="Zhou Y.H."/>
            <person name="Cheng J.X."/>
            <person name="Dai P.F."/>
            <person name="Guo W.B."/>
            <person name="Han X.H."/>
            <person name="Huang E.J."/>
            <person name="Li L.F."/>
            <person name="Wei W."/>
            <person name="Gao Y.C."/>
            <person name="Liu J.Z."/>
            <person name="Shao H.Z."/>
            <person name="Wang X."/>
            <person name="Wang C.C."/>
            <person name="Yang T.C."/>
            <person name="Huo Q.B."/>
            <person name="Li W."/>
            <person name="Chen H.Y."/>
            <person name="Chen S.E."/>
            <person name="Zhou L.G."/>
            <person name="Ni X.B."/>
            <person name="Tian J.H."/>
            <person name="Sheng Y."/>
            <person name="Liu T."/>
            <person name="Pan Y.S."/>
            <person name="Xia L.Y."/>
            <person name="Li J."/>
            <person name="Zhao F."/>
            <person name="Cao W.C."/>
        </authorList>
    </citation>
    <scope>NUCLEOTIDE SEQUENCE</scope>
    <source>
        <strain evidence="2">Rmic-2018</strain>
    </source>
</reference>
<feature type="region of interest" description="Disordered" evidence="1">
    <location>
        <begin position="201"/>
        <end position="267"/>
    </location>
</feature>
<organism evidence="2 3">
    <name type="scientific">Rhipicephalus microplus</name>
    <name type="common">Cattle tick</name>
    <name type="synonym">Boophilus microplus</name>
    <dbReference type="NCBI Taxonomy" id="6941"/>
    <lineage>
        <taxon>Eukaryota</taxon>
        <taxon>Metazoa</taxon>
        <taxon>Ecdysozoa</taxon>
        <taxon>Arthropoda</taxon>
        <taxon>Chelicerata</taxon>
        <taxon>Arachnida</taxon>
        <taxon>Acari</taxon>
        <taxon>Parasitiformes</taxon>
        <taxon>Ixodida</taxon>
        <taxon>Ixodoidea</taxon>
        <taxon>Ixodidae</taxon>
        <taxon>Rhipicephalinae</taxon>
        <taxon>Rhipicephalus</taxon>
        <taxon>Boophilus</taxon>
    </lineage>
</organism>
<dbReference type="InterPro" id="IPR036875">
    <property type="entry name" value="Znf_CCHC_sf"/>
</dbReference>
<dbReference type="GO" id="GO:0003723">
    <property type="term" value="F:RNA binding"/>
    <property type="evidence" value="ECO:0007669"/>
    <property type="project" value="InterPro"/>
</dbReference>
<dbReference type="GO" id="GO:0003690">
    <property type="term" value="F:double-stranded DNA binding"/>
    <property type="evidence" value="ECO:0007669"/>
    <property type="project" value="InterPro"/>
</dbReference>
<name>A0A9J6DXQ4_RHIMP</name>
<keyword evidence="3" id="KW-1185">Reference proteome</keyword>
<sequence>MNHIWLVKMRSKDDKNALLKTGGLRVKGGFCAIIDPIQHDVTVKIHLVDFAVSNESIRQGLGEFGEVLEVSNDNWTVAGFEHAISTTRMVRLKLKEGVVLEDLPHLFKIGGGTVLLVAPGRAPLCLRCHMQGYIRRDCQTPRCGVCRAFGHENQDCFRSYGRVTKTVLPTDDAQDNLMDAEEAEKVAPGSNAVGPDAAVQATGEETADATTQDGKDSKKESEELAATGGQQDIQESMEEDMGTSGVIATPEASTKSLEATTGRGKRC</sequence>
<accession>A0A9J6DXQ4</accession>
<dbReference type="PANTHER" id="PTHR22639">
    <property type="entry name" value="GAG-RELATED PROTEIN"/>
    <property type="match status" value="1"/>
</dbReference>
<dbReference type="VEuPathDB" id="VectorBase:LOC119185868"/>
<dbReference type="AlphaFoldDB" id="A0A9J6DXQ4"/>
<dbReference type="GO" id="GO:0008270">
    <property type="term" value="F:zinc ion binding"/>
    <property type="evidence" value="ECO:0007669"/>
    <property type="project" value="InterPro"/>
</dbReference>
<feature type="compositionally biased region" description="Basic and acidic residues" evidence="1">
    <location>
        <begin position="213"/>
        <end position="222"/>
    </location>
</feature>
<dbReference type="InterPro" id="IPR042509">
    <property type="entry name" value="ZCCHC3"/>
</dbReference>
<protein>
    <recommendedName>
        <fullName evidence="4">CCHC-type domain-containing protein</fullName>
    </recommendedName>
</protein>
<dbReference type="EMBL" id="JABSTU010000007">
    <property type="protein sequence ID" value="KAH8026838.1"/>
    <property type="molecule type" value="Genomic_DNA"/>
</dbReference>